<dbReference type="GO" id="GO:0008270">
    <property type="term" value="F:zinc ion binding"/>
    <property type="evidence" value="ECO:0007669"/>
    <property type="project" value="UniProtKB-KW"/>
</dbReference>
<evidence type="ECO:0000256" key="6">
    <source>
        <dbReference type="SAM" id="MobiDB-lite"/>
    </source>
</evidence>
<keyword evidence="5" id="KW-0539">Nucleus</keyword>
<feature type="compositionally biased region" description="Polar residues" evidence="6">
    <location>
        <begin position="918"/>
        <end position="932"/>
    </location>
</feature>
<dbReference type="InterPro" id="IPR011011">
    <property type="entry name" value="Znf_FYVE_PHD"/>
</dbReference>
<evidence type="ECO:0000256" key="4">
    <source>
        <dbReference type="ARBA" id="ARBA00022833"/>
    </source>
</evidence>
<feature type="domain" description="Zinc finger PHD-type" evidence="7">
    <location>
        <begin position="76"/>
        <end position="119"/>
    </location>
</feature>
<dbReference type="PANTHER" id="PTHR14571:SF9">
    <property type="entry name" value="HISTONE-LYSINE N-METHYLTRANSFERASE SET-26-RELATED"/>
    <property type="match status" value="1"/>
</dbReference>
<dbReference type="Pfam" id="PF24659">
    <property type="entry name" value="DUF7648"/>
    <property type="match status" value="1"/>
</dbReference>
<keyword evidence="3" id="KW-0863">Zinc-finger</keyword>
<comment type="caution">
    <text evidence="8">The sequence shown here is derived from an EMBL/GenBank/DDBJ whole genome shotgun (WGS) entry which is preliminary data.</text>
</comment>
<dbReference type="SUPFAM" id="SSF57903">
    <property type="entry name" value="FYVE/PHD zinc finger"/>
    <property type="match status" value="1"/>
</dbReference>
<evidence type="ECO:0000256" key="5">
    <source>
        <dbReference type="ARBA" id="ARBA00023242"/>
    </source>
</evidence>
<feature type="compositionally biased region" description="Basic residues" evidence="6">
    <location>
        <begin position="1064"/>
        <end position="1074"/>
    </location>
</feature>
<dbReference type="Proteomes" id="UP000734854">
    <property type="component" value="Unassembled WGS sequence"/>
</dbReference>
<dbReference type="AlphaFoldDB" id="A0A8J5F5Z8"/>
<keyword evidence="2" id="KW-0479">Metal-binding</keyword>
<feature type="region of interest" description="Disordered" evidence="6">
    <location>
        <begin position="747"/>
        <end position="766"/>
    </location>
</feature>
<evidence type="ECO:0000256" key="2">
    <source>
        <dbReference type="ARBA" id="ARBA00022723"/>
    </source>
</evidence>
<dbReference type="EMBL" id="JACMSC010000017">
    <property type="protein sequence ID" value="KAG6480510.1"/>
    <property type="molecule type" value="Genomic_DNA"/>
</dbReference>
<feature type="region of interest" description="Disordered" evidence="6">
    <location>
        <begin position="1014"/>
        <end position="1138"/>
    </location>
</feature>
<evidence type="ECO:0000259" key="7">
    <source>
        <dbReference type="SMART" id="SM00249"/>
    </source>
</evidence>
<sequence>MPSRSYNALAVKANKEISNARSPLLPQKDSIFLCRSSSEAIIRSGTEHALRPMKGRSQLPQAEPPVDWGDGSWTVDCSCGITFNDGEEMVSCDECGVWVHTRCSRYVGGEASFACHNCKAAFRLLRSARNLEAADEEEETEVARLLVELPTKTDACPPPPPALPPQSHASGAATHRPRFCGQIPLEERVYVHGVPVGKPSLFGDFSTLFTSQLWKCTSYLPKSFNFRYKEFPCWEEDEKEEKKEEATHKYGEEVENPANRGADVLFSLSKEIFPYVPVKKFDSAMKLEERKIPTGSRSLSCRNKDRSKVRTFGQVKLAKKRREEPREAKNWSGKKKARSIADKIAGENKRRGSIHFPGTKIYEFYEDKDLQVEEACNPDPKSVDENVEISLEPSSSGEPKHLQTNSNTGISCEGNMFGAQAKVENLDQLENSSKIYLTSPCAVTDVTTFSIDEVGSSAVYCLKQPKDENPLGHFSKASLHVVMGLGAPKLAITDLASGCKDFLDEPLLLGSKPAVTPITKVELNKGINEADGLSTVNLNVPARHTPGKLCDLADQPPQLINHLSENIQNLENRSSFASFGQRLQGVRRETEELKEAMLPRNGETKKRRLKDSVEHKHSPEIGHGSNTRGVNLSTTTSKSSAGKASRLTKQKRVKVNSSIVHKEKNTPIPVKILEEVSENPAKCKSKISIFSGFNPPQGTNTSKHLVSSTKEESPFRSSKVSAKHTAMGTLRSDNVVGSWQSQVASGQTKPVSSNLSQRTVKSHQTGSYTSEKASNASMFMHASASSNATLRLSDEELALLLHQELNSSPRVPRIPRVRQATVMQSATNSGMSVFSRRPVYEGKDQISVFRRKNKEDGYRNLNCNSQELHGDSRKKARMASFAYHKRQQLDKKKESHMRTSDMTIKTVPLAPREGNRNDPFSSPEISEQNTPAACSSVGDVQRDDGSVICRTLPGLIDDILSKTKHITYEELCGAVHPHWYELRKPNGERYAYPTYLHAVHDCLRNRSEWSHLVEQGPKTNSSKRRNVEFDSDAPTIESESEKASSRASKDEDNGVESHRDVPKGKRNARKHRRLDLRGTGSEESRKRDNRAAISDCHTPFSHSNNEGTELAFSEDENQGAGPHNIGNETSSSSSDDSG</sequence>
<evidence type="ECO:0000313" key="9">
    <source>
        <dbReference type="Proteomes" id="UP000734854"/>
    </source>
</evidence>
<evidence type="ECO:0000313" key="8">
    <source>
        <dbReference type="EMBL" id="KAG6480510.1"/>
    </source>
</evidence>
<feature type="compositionally biased region" description="Basic and acidic residues" evidence="6">
    <location>
        <begin position="610"/>
        <end position="620"/>
    </location>
</feature>
<dbReference type="InterPro" id="IPR056065">
    <property type="entry name" value="DUF7648"/>
</dbReference>
<proteinExistence type="predicted"/>
<keyword evidence="4" id="KW-0862">Zinc</keyword>
<evidence type="ECO:0000256" key="3">
    <source>
        <dbReference type="ARBA" id="ARBA00022771"/>
    </source>
</evidence>
<feature type="region of interest" description="Disordered" evidence="6">
    <location>
        <begin position="694"/>
        <end position="722"/>
    </location>
</feature>
<reference evidence="8 9" key="1">
    <citation type="submission" date="2020-08" db="EMBL/GenBank/DDBJ databases">
        <title>Plant Genome Project.</title>
        <authorList>
            <person name="Zhang R.-G."/>
        </authorList>
    </citation>
    <scope>NUCLEOTIDE SEQUENCE [LARGE SCALE GENOMIC DNA]</scope>
    <source>
        <tissue evidence="8">Rhizome</tissue>
    </source>
</reference>
<feature type="compositionally biased region" description="Low complexity" evidence="6">
    <location>
        <begin position="633"/>
        <end position="645"/>
    </location>
</feature>
<feature type="region of interest" description="Disordered" evidence="6">
    <location>
        <begin position="316"/>
        <end position="339"/>
    </location>
</feature>
<dbReference type="PROSITE" id="PS01359">
    <property type="entry name" value="ZF_PHD_1"/>
    <property type="match status" value="1"/>
</dbReference>
<gene>
    <name evidence="8" type="ORF">ZIOFF_064010</name>
</gene>
<dbReference type="InterPro" id="IPR001965">
    <property type="entry name" value="Znf_PHD"/>
</dbReference>
<feature type="compositionally biased region" description="Basic and acidic residues" evidence="6">
    <location>
        <begin position="1080"/>
        <end position="1090"/>
    </location>
</feature>
<dbReference type="SMART" id="SM00249">
    <property type="entry name" value="PHD"/>
    <property type="match status" value="1"/>
</dbReference>
<feature type="region of interest" description="Disordered" evidence="6">
    <location>
        <begin position="909"/>
        <end position="932"/>
    </location>
</feature>
<keyword evidence="9" id="KW-1185">Reference proteome</keyword>
<feature type="region of interest" description="Disordered" evidence="6">
    <location>
        <begin position="598"/>
        <end position="654"/>
    </location>
</feature>
<evidence type="ECO:0000256" key="1">
    <source>
        <dbReference type="ARBA" id="ARBA00004123"/>
    </source>
</evidence>
<feature type="compositionally biased region" description="Polar residues" evidence="6">
    <location>
        <begin position="694"/>
        <end position="708"/>
    </location>
</feature>
<dbReference type="PANTHER" id="PTHR14571">
    <property type="entry name" value="HISTONE-LYSINE N-METHYLTRANSFERASE SET-26-RELATED"/>
    <property type="match status" value="1"/>
</dbReference>
<dbReference type="InterPro" id="IPR013083">
    <property type="entry name" value="Znf_RING/FYVE/PHD"/>
</dbReference>
<protein>
    <recommendedName>
        <fullName evidence="7">Zinc finger PHD-type domain-containing protein</fullName>
    </recommendedName>
</protein>
<dbReference type="GO" id="GO:0005634">
    <property type="term" value="C:nucleus"/>
    <property type="evidence" value="ECO:0007669"/>
    <property type="project" value="UniProtKB-SubCell"/>
</dbReference>
<comment type="subcellular location">
    <subcellularLocation>
        <location evidence="1">Nucleus</location>
    </subcellularLocation>
</comment>
<dbReference type="Gene3D" id="3.30.40.10">
    <property type="entry name" value="Zinc/RING finger domain, C3HC4 (zinc finger)"/>
    <property type="match status" value="1"/>
</dbReference>
<accession>A0A8J5F5Z8</accession>
<dbReference type="InterPro" id="IPR019786">
    <property type="entry name" value="Zinc_finger_PHD-type_CS"/>
</dbReference>
<feature type="compositionally biased region" description="Basic and acidic residues" evidence="6">
    <location>
        <begin position="1039"/>
        <end position="1063"/>
    </location>
</feature>
<name>A0A8J5F5Z8_ZINOF</name>
<organism evidence="8 9">
    <name type="scientific">Zingiber officinale</name>
    <name type="common">Ginger</name>
    <name type="synonym">Amomum zingiber</name>
    <dbReference type="NCBI Taxonomy" id="94328"/>
    <lineage>
        <taxon>Eukaryota</taxon>
        <taxon>Viridiplantae</taxon>
        <taxon>Streptophyta</taxon>
        <taxon>Embryophyta</taxon>
        <taxon>Tracheophyta</taxon>
        <taxon>Spermatophyta</taxon>
        <taxon>Magnoliopsida</taxon>
        <taxon>Liliopsida</taxon>
        <taxon>Zingiberales</taxon>
        <taxon>Zingiberaceae</taxon>
        <taxon>Zingiber</taxon>
    </lineage>
</organism>